<comment type="similarity">
    <text evidence="1">Belongs to the tectonic family.</text>
</comment>
<dbReference type="Pfam" id="PF07773">
    <property type="entry name" value="TCTN_DUF1619"/>
    <property type="match status" value="2"/>
</dbReference>
<keyword evidence="5" id="KW-0325">Glycoprotein</keyword>
<dbReference type="KEGG" id="csem:103390566"/>
<dbReference type="InterPro" id="IPR057724">
    <property type="entry name" value="TCTN1-3_N"/>
</dbReference>
<evidence type="ECO:0000256" key="4">
    <source>
        <dbReference type="ARBA" id="ARBA00022794"/>
    </source>
</evidence>
<accession>A0A3P8UTV9</accession>
<dbReference type="Pfam" id="PF25752">
    <property type="entry name" value="DUF1619_N"/>
    <property type="match status" value="1"/>
</dbReference>
<dbReference type="InParanoid" id="A0A3P8UTV9"/>
<dbReference type="GeneID" id="103390566"/>
<name>A0A3P8UTV9_CYNSE</name>
<dbReference type="STRING" id="244447.ENSCSEP00000004141"/>
<reference evidence="9" key="3">
    <citation type="submission" date="2025-09" db="UniProtKB">
        <authorList>
            <consortium name="Ensembl"/>
        </authorList>
    </citation>
    <scope>IDENTIFICATION</scope>
</reference>
<evidence type="ECO:0000256" key="6">
    <source>
        <dbReference type="SAM" id="SignalP"/>
    </source>
</evidence>
<feature type="domain" description="Tectonic-1-3" evidence="7">
    <location>
        <begin position="404"/>
        <end position="583"/>
    </location>
</feature>
<evidence type="ECO:0000259" key="8">
    <source>
        <dbReference type="Pfam" id="PF25752"/>
    </source>
</evidence>
<keyword evidence="3 6" id="KW-0732">Signal</keyword>
<keyword evidence="10" id="KW-1185">Reference proteome</keyword>
<organism evidence="9 10">
    <name type="scientific">Cynoglossus semilaevis</name>
    <name type="common">Tongue sole</name>
    <dbReference type="NCBI Taxonomy" id="244447"/>
    <lineage>
        <taxon>Eukaryota</taxon>
        <taxon>Metazoa</taxon>
        <taxon>Chordata</taxon>
        <taxon>Craniata</taxon>
        <taxon>Vertebrata</taxon>
        <taxon>Euteleostomi</taxon>
        <taxon>Actinopterygii</taxon>
        <taxon>Neopterygii</taxon>
        <taxon>Teleostei</taxon>
        <taxon>Neoteleostei</taxon>
        <taxon>Acanthomorphata</taxon>
        <taxon>Carangaria</taxon>
        <taxon>Pleuronectiformes</taxon>
        <taxon>Pleuronectoidei</taxon>
        <taxon>Cynoglossidae</taxon>
        <taxon>Cynoglossinae</taxon>
        <taxon>Cynoglossus</taxon>
    </lineage>
</organism>
<keyword evidence="4" id="KW-0970">Cilium biogenesis/degradation</keyword>
<dbReference type="InterPro" id="IPR011677">
    <property type="entry name" value="TCTN1-3_dom"/>
</dbReference>
<dbReference type="GO" id="GO:0060271">
    <property type="term" value="P:cilium assembly"/>
    <property type="evidence" value="ECO:0007669"/>
    <property type="project" value="TreeGrafter"/>
</dbReference>
<feature type="domain" description="Tectonic-1-3" evidence="7">
    <location>
        <begin position="222"/>
        <end position="392"/>
    </location>
</feature>
<dbReference type="FunCoup" id="A0A3P8UTV9">
    <property type="interactions" value="208"/>
</dbReference>
<dbReference type="CTD" id="79600"/>
<dbReference type="Ensembl" id="ENSCSET00000004194.1">
    <property type="protein sequence ID" value="ENSCSEP00000004141.1"/>
    <property type="gene ID" value="ENSCSEG00000002706.1"/>
</dbReference>
<dbReference type="RefSeq" id="XP_016895077.1">
    <property type="nucleotide sequence ID" value="XM_017039588.2"/>
</dbReference>
<reference evidence="9" key="2">
    <citation type="submission" date="2025-08" db="UniProtKB">
        <authorList>
            <consortium name="Ensembl"/>
        </authorList>
    </citation>
    <scope>IDENTIFICATION</scope>
</reference>
<dbReference type="Proteomes" id="UP000265120">
    <property type="component" value="Chromosome 15"/>
</dbReference>
<feature type="signal peptide" evidence="6">
    <location>
        <begin position="1"/>
        <end position="24"/>
    </location>
</feature>
<evidence type="ECO:0000256" key="5">
    <source>
        <dbReference type="ARBA" id="ARBA00023180"/>
    </source>
</evidence>
<dbReference type="PANTHER" id="PTHR14611">
    <property type="entry name" value="TECTONIC FAMILY MEMBER"/>
    <property type="match status" value="1"/>
</dbReference>
<dbReference type="InterPro" id="IPR040354">
    <property type="entry name" value="TCTN1-3"/>
</dbReference>
<evidence type="ECO:0000259" key="7">
    <source>
        <dbReference type="Pfam" id="PF07773"/>
    </source>
</evidence>
<feature type="chain" id="PRO_5018157611" evidence="6">
    <location>
        <begin position="25"/>
        <end position="611"/>
    </location>
</feature>
<evidence type="ECO:0000256" key="1">
    <source>
        <dbReference type="ARBA" id="ARBA00007633"/>
    </source>
</evidence>
<evidence type="ECO:0000313" key="9">
    <source>
        <dbReference type="Ensembl" id="ENSCSEP00000004141.1"/>
    </source>
</evidence>
<comment type="subunit">
    <text evidence="2">Part of the tectonic-like complex (also named B9 complex).</text>
</comment>
<dbReference type="GO" id="GO:1904491">
    <property type="term" value="P:protein localization to ciliary transition zone"/>
    <property type="evidence" value="ECO:0007669"/>
    <property type="project" value="TreeGrafter"/>
</dbReference>
<dbReference type="GO" id="GO:0036038">
    <property type="term" value="C:MKS complex"/>
    <property type="evidence" value="ECO:0007669"/>
    <property type="project" value="TreeGrafter"/>
</dbReference>
<proteinExistence type="inferred from homology"/>
<protein>
    <submittedName>
        <fullName evidence="9">Tectonic family member 1</fullName>
    </submittedName>
</protein>
<evidence type="ECO:0000313" key="10">
    <source>
        <dbReference type="Proteomes" id="UP000265120"/>
    </source>
</evidence>
<reference evidence="9 10" key="1">
    <citation type="journal article" date="2014" name="Nat. Genet.">
        <title>Whole-genome sequence of a flatfish provides insights into ZW sex chromosome evolution and adaptation to a benthic lifestyle.</title>
        <authorList>
            <person name="Chen S."/>
            <person name="Zhang G."/>
            <person name="Shao C."/>
            <person name="Huang Q."/>
            <person name="Liu G."/>
            <person name="Zhang P."/>
            <person name="Song W."/>
            <person name="An N."/>
            <person name="Chalopin D."/>
            <person name="Volff J.N."/>
            <person name="Hong Y."/>
            <person name="Li Q."/>
            <person name="Sha Z."/>
            <person name="Zhou H."/>
            <person name="Xie M."/>
            <person name="Yu Q."/>
            <person name="Liu Y."/>
            <person name="Xiang H."/>
            <person name="Wang N."/>
            <person name="Wu K."/>
            <person name="Yang C."/>
            <person name="Zhou Q."/>
            <person name="Liao X."/>
            <person name="Yang L."/>
            <person name="Hu Q."/>
            <person name="Zhang J."/>
            <person name="Meng L."/>
            <person name="Jin L."/>
            <person name="Tian Y."/>
            <person name="Lian J."/>
            <person name="Yang J."/>
            <person name="Miao G."/>
            <person name="Liu S."/>
            <person name="Liang Z."/>
            <person name="Yan F."/>
            <person name="Li Y."/>
            <person name="Sun B."/>
            <person name="Zhang H."/>
            <person name="Zhang J."/>
            <person name="Zhu Y."/>
            <person name="Du M."/>
            <person name="Zhao Y."/>
            <person name="Schartl M."/>
            <person name="Tang Q."/>
            <person name="Wang J."/>
        </authorList>
    </citation>
    <scope>NUCLEOTIDE SEQUENCE</scope>
</reference>
<evidence type="ECO:0000256" key="2">
    <source>
        <dbReference type="ARBA" id="ARBA00011495"/>
    </source>
</evidence>
<dbReference type="PANTHER" id="PTHR14611:SF1">
    <property type="entry name" value="TECTONIC-1"/>
    <property type="match status" value="1"/>
</dbReference>
<evidence type="ECO:0000256" key="3">
    <source>
        <dbReference type="ARBA" id="ARBA00022729"/>
    </source>
</evidence>
<dbReference type="OMA" id="AGDVKIC"/>
<dbReference type="AlphaFoldDB" id="A0A3P8UTV9"/>
<dbReference type="OrthoDB" id="2104337at2759"/>
<sequence length="611" mass="65554">MATRETAPWFLLICALLSFSIVNADGNQTDPNFNVTSGDQNVTDNFTDTNTATPDYTVPTTIAGNSEEPVQPTAGDLPLPVSGQLLTPVTDVGRLCPCDVQGSACDINCCCDEDCGEEVALFTSCTVQTVSGNKQLCSSAVASYSLATTVDGHSEVQSSVRKETSNNVFCIQSQNRFDGLSHPSPALPTDSNFDSLFQKFTSFAFGSEVNSGQMATDMLHESNGYQFGDQMETAGQSGERKMFTLPAPGVTTECVEASPAAFLKDERRVCSRRVVMEQDCESMAALNMDTYSNIQLFSGKNKDAAVVPAVRAAVIVESVSGTQTESEMSQGESLSPVLLNADTCANVVLKAEYLIKYSSAGEIRSVAVSLVLGFVQESSLPLKQEFHISYIQQDVLPDVVRFSGNPGYVVGLPLVSGSKTSDGIVRSVNPRETLSLLATAEDQDCLRGPHRRSPILFGQDAVSGCVLRLADVSNCSLVSQQLLDILRGPNYPEYLASFGNSPQNNPLDWVQLKNGFSPGDAQSCTIPMSLHFEIEWIKYGSLVNPQSQIVSVREIIQGNTSSLTLISGGSGTLSITTSVTFVHVSANAVPGYRATPTFNAKLPFDFFFPFV</sequence>
<dbReference type="GeneTree" id="ENSGT00570000079101"/>
<feature type="domain" description="Tectonic-1-3 N-terminal" evidence="8">
    <location>
        <begin position="91"/>
        <end position="190"/>
    </location>
</feature>